<dbReference type="Gene3D" id="1.10.10.10">
    <property type="entry name" value="Winged helix-like DNA-binding domain superfamily/Winged helix DNA-binding domain"/>
    <property type="match status" value="1"/>
</dbReference>
<dbReference type="PROSITE" id="PS50921">
    <property type="entry name" value="ANTAR"/>
    <property type="match status" value="1"/>
</dbReference>
<dbReference type="SUPFAM" id="SSF55781">
    <property type="entry name" value="GAF domain-like"/>
    <property type="match status" value="1"/>
</dbReference>
<feature type="compositionally biased region" description="Low complexity" evidence="3">
    <location>
        <begin position="228"/>
        <end position="241"/>
    </location>
</feature>
<dbReference type="InterPro" id="IPR036388">
    <property type="entry name" value="WH-like_DNA-bd_sf"/>
</dbReference>
<evidence type="ECO:0000256" key="3">
    <source>
        <dbReference type="SAM" id="MobiDB-lite"/>
    </source>
</evidence>
<dbReference type="Gene3D" id="3.30.450.40">
    <property type="match status" value="1"/>
</dbReference>
<dbReference type="Pfam" id="PF03861">
    <property type="entry name" value="ANTAR"/>
    <property type="match status" value="1"/>
</dbReference>
<evidence type="ECO:0000256" key="2">
    <source>
        <dbReference type="ARBA" id="ARBA00023163"/>
    </source>
</evidence>
<dbReference type="Proteomes" id="UP001240150">
    <property type="component" value="Chromosome"/>
</dbReference>
<evidence type="ECO:0000313" key="6">
    <source>
        <dbReference type="Proteomes" id="UP001240150"/>
    </source>
</evidence>
<gene>
    <name evidence="5" type="ORF">ACTOB_005592</name>
</gene>
<sequence>MTEPDGPVARRDDIPPDERRRRADLWEASADERERLADERERLADERESLADQRERIDDRHEQTLDRREPGRATRASSAGQPGDDDDEAAATLAAVRQAEMAVRRAEAELERTRQAAARVRARADLRLAGAERAATARDQAVTADAEESAWLADRRDFVAAEREVQAAARDDLADRREEAAGQRERLADQREYDLLDREHRLDRLGPAGRQSRTARSGDDPALDAKARAAGQRQRAAASRRAAAHDRAEAARVWGPQTYGPMLLASFAPLARQLLDNDDLSAALTQVLKFTVEAVAGCDYASITLVRHGRVVDTVTSDADAAELDDVQFATGIGPAVEAMSGVQPVHVPDLSAGKRWPVLAATAVELGVCSALSFGLYVHRPPDRSALGAFTLYASAPGPFGEEDHDFGSILAAYLSVAAATAQRRDEVDRREAALHRGLSTRDVIGQAKGILMERERLSAGEAFDRLRRVSQRLNRKLTDVAQHLAETGELPA</sequence>
<organism evidence="5 6">
    <name type="scientific">Actinoplanes oblitus</name>
    <dbReference type="NCBI Taxonomy" id="3040509"/>
    <lineage>
        <taxon>Bacteria</taxon>
        <taxon>Bacillati</taxon>
        <taxon>Actinomycetota</taxon>
        <taxon>Actinomycetes</taxon>
        <taxon>Micromonosporales</taxon>
        <taxon>Micromonosporaceae</taxon>
        <taxon>Actinoplanes</taxon>
    </lineage>
</organism>
<name>A0ABY8W6Y4_9ACTN</name>
<dbReference type="SMART" id="SM01012">
    <property type="entry name" value="ANTAR"/>
    <property type="match status" value="1"/>
</dbReference>
<feature type="region of interest" description="Disordered" evidence="3">
    <location>
        <begin position="1"/>
        <end position="91"/>
    </location>
</feature>
<protein>
    <submittedName>
        <fullName evidence="5">ANTAR domain-containing protein</fullName>
    </submittedName>
</protein>
<feature type="compositionally biased region" description="Basic and acidic residues" evidence="3">
    <location>
        <begin position="216"/>
        <end position="227"/>
    </location>
</feature>
<dbReference type="EMBL" id="CP126980">
    <property type="protein sequence ID" value="WIM93609.1"/>
    <property type="molecule type" value="Genomic_DNA"/>
</dbReference>
<evidence type="ECO:0000313" key="5">
    <source>
        <dbReference type="EMBL" id="WIM93609.1"/>
    </source>
</evidence>
<dbReference type="InterPro" id="IPR011006">
    <property type="entry name" value="CheY-like_superfamily"/>
</dbReference>
<reference evidence="5 6" key="1">
    <citation type="submission" date="2023-06" db="EMBL/GenBank/DDBJ databases">
        <authorList>
            <person name="Yushchuk O."/>
            <person name="Binda E."/>
            <person name="Ruckert-Reed C."/>
            <person name="Fedorenko V."/>
            <person name="Kalinowski J."/>
            <person name="Marinelli F."/>
        </authorList>
    </citation>
    <scope>NUCLEOTIDE SEQUENCE [LARGE SCALE GENOMIC DNA]</scope>
    <source>
        <strain evidence="5 6">NRRL 3884</strain>
    </source>
</reference>
<dbReference type="InterPro" id="IPR029016">
    <property type="entry name" value="GAF-like_dom_sf"/>
</dbReference>
<keyword evidence="1" id="KW-0805">Transcription regulation</keyword>
<accession>A0ABY8W6Y4</accession>
<keyword evidence="2" id="KW-0804">Transcription</keyword>
<feature type="region of interest" description="Disordered" evidence="3">
    <location>
        <begin position="169"/>
        <end position="242"/>
    </location>
</feature>
<dbReference type="SUPFAM" id="SSF52172">
    <property type="entry name" value="CheY-like"/>
    <property type="match status" value="1"/>
</dbReference>
<feature type="compositionally biased region" description="Basic and acidic residues" evidence="3">
    <location>
        <begin position="169"/>
        <end position="204"/>
    </location>
</feature>
<feature type="compositionally biased region" description="Basic and acidic residues" evidence="3">
    <location>
        <begin position="8"/>
        <end position="72"/>
    </location>
</feature>
<keyword evidence="6" id="KW-1185">Reference proteome</keyword>
<evidence type="ECO:0000259" key="4">
    <source>
        <dbReference type="PROSITE" id="PS50921"/>
    </source>
</evidence>
<dbReference type="InterPro" id="IPR005561">
    <property type="entry name" value="ANTAR"/>
</dbReference>
<proteinExistence type="predicted"/>
<dbReference type="RefSeq" id="WP_284914817.1">
    <property type="nucleotide sequence ID" value="NZ_CP126980.1"/>
</dbReference>
<evidence type="ECO:0000256" key="1">
    <source>
        <dbReference type="ARBA" id="ARBA00023015"/>
    </source>
</evidence>
<feature type="domain" description="ANTAR" evidence="4">
    <location>
        <begin position="426"/>
        <end position="487"/>
    </location>
</feature>